<keyword evidence="6" id="KW-1185">Reference proteome</keyword>
<evidence type="ECO:0000256" key="3">
    <source>
        <dbReference type="ARBA" id="ARBA00023002"/>
    </source>
</evidence>
<dbReference type="PRINTS" id="PR00081">
    <property type="entry name" value="GDHRDH"/>
</dbReference>
<accession>J0WTN8</accession>
<dbReference type="PANTHER" id="PTHR44169:SF6">
    <property type="entry name" value="NADPH-DEPENDENT 1-ACYLDIHYDROXYACETONE PHOSPHATE REDUCTASE"/>
    <property type="match status" value="1"/>
</dbReference>
<dbReference type="FunCoup" id="J0WTN8">
    <property type="interactions" value="28"/>
</dbReference>
<dbReference type="Pfam" id="PF00106">
    <property type="entry name" value="adh_short"/>
    <property type="match status" value="1"/>
</dbReference>
<proteinExistence type="inferred from homology"/>
<name>J0WTN8_AURST</name>
<dbReference type="KEGG" id="adl:AURDEDRAFT_188231"/>
<dbReference type="PANTHER" id="PTHR44169">
    <property type="entry name" value="NADPH-DEPENDENT 1-ACYLDIHYDROXYACETONE PHOSPHATE REDUCTASE"/>
    <property type="match status" value="1"/>
</dbReference>
<dbReference type="GO" id="GO:0019433">
    <property type="term" value="P:triglyceride catabolic process"/>
    <property type="evidence" value="ECO:0007669"/>
    <property type="project" value="TreeGrafter"/>
</dbReference>
<dbReference type="GO" id="GO:0005783">
    <property type="term" value="C:endoplasmic reticulum"/>
    <property type="evidence" value="ECO:0007669"/>
    <property type="project" value="TreeGrafter"/>
</dbReference>
<dbReference type="GO" id="GO:0004806">
    <property type="term" value="F:triacylglycerol lipase activity"/>
    <property type="evidence" value="ECO:0007669"/>
    <property type="project" value="TreeGrafter"/>
</dbReference>
<dbReference type="Proteomes" id="UP000006514">
    <property type="component" value="Unassembled WGS sequence"/>
</dbReference>
<dbReference type="SUPFAM" id="SSF51735">
    <property type="entry name" value="NAD(P)-binding Rossmann-fold domains"/>
    <property type="match status" value="1"/>
</dbReference>
<evidence type="ECO:0000256" key="4">
    <source>
        <dbReference type="RuleBase" id="RU000363"/>
    </source>
</evidence>
<evidence type="ECO:0000256" key="1">
    <source>
        <dbReference type="ARBA" id="ARBA00006484"/>
    </source>
</evidence>
<dbReference type="GO" id="GO:0006654">
    <property type="term" value="P:phosphatidic acid biosynthetic process"/>
    <property type="evidence" value="ECO:0007669"/>
    <property type="project" value="TreeGrafter"/>
</dbReference>
<dbReference type="EMBL" id="JH687850">
    <property type="protein sequence ID" value="EJD36945.1"/>
    <property type="molecule type" value="Genomic_DNA"/>
</dbReference>
<keyword evidence="3" id="KW-0560">Oxidoreductase</keyword>
<evidence type="ECO:0000313" key="6">
    <source>
        <dbReference type="Proteomes" id="UP000006514"/>
    </source>
</evidence>
<evidence type="ECO:0000256" key="2">
    <source>
        <dbReference type="ARBA" id="ARBA00022857"/>
    </source>
</evidence>
<keyword evidence="2" id="KW-0521">NADP</keyword>
<dbReference type="InterPro" id="IPR020904">
    <property type="entry name" value="Sc_DH/Rdtase_CS"/>
</dbReference>
<dbReference type="GO" id="GO:0000140">
    <property type="term" value="F:acylglycerone-phosphate reductase (NADP+) activity"/>
    <property type="evidence" value="ECO:0007669"/>
    <property type="project" value="TreeGrafter"/>
</dbReference>
<sequence>MSELQALGIECVGLDVTSAASITALVDTLSSVQPYHGPLHIDALINNAGRSYLMPAADCDMAEVQATFDTNVFGAMRMVQAFLPLLISSGDGIIINIGSVSATVSFPFGSTYSASKAALLAYSDTLRVELKPVGVRVVTVLASAVKSKLSSHVWAAPEESVWKSCFDKFIATIAPRAAVATNTAQFFNQIADLITSRRTRRNPPAHFWAGKYATVILVLNWLTCGKFWHYPMSRDLGLDKIKV</sequence>
<dbReference type="PROSITE" id="PS00061">
    <property type="entry name" value="ADH_SHORT"/>
    <property type="match status" value="1"/>
</dbReference>
<dbReference type="InterPro" id="IPR002347">
    <property type="entry name" value="SDR_fam"/>
</dbReference>
<reference evidence="6" key="1">
    <citation type="journal article" date="2012" name="Science">
        <title>The Paleozoic origin of enzymatic lignin decomposition reconstructed from 31 fungal genomes.</title>
        <authorList>
            <person name="Floudas D."/>
            <person name="Binder M."/>
            <person name="Riley R."/>
            <person name="Barry K."/>
            <person name="Blanchette R.A."/>
            <person name="Henrissat B."/>
            <person name="Martinez A.T."/>
            <person name="Otillar R."/>
            <person name="Spatafora J.W."/>
            <person name="Yadav J.S."/>
            <person name="Aerts A."/>
            <person name="Benoit I."/>
            <person name="Boyd A."/>
            <person name="Carlson A."/>
            <person name="Copeland A."/>
            <person name="Coutinho P.M."/>
            <person name="de Vries R.P."/>
            <person name="Ferreira P."/>
            <person name="Findley K."/>
            <person name="Foster B."/>
            <person name="Gaskell J."/>
            <person name="Glotzer D."/>
            <person name="Gorecki P."/>
            <person name="Heitman J."/>
            <person name="Hesse C."/>
            <person name="Hori C."/>
            <person name="Igarashi K."/>
            <person name="Jurgens J.A."/>
            <person name="Kallen N."/>
            <person name="Kersten P."/>
            <person name="Kohler A."/>
            <person name="Kuees U."/>
            <person name="Kumar T.K.A."/>
            <person name="Kuo A."/>
            <person name="LaButti K."/>
            <person name="Larrondo L.F."/>
            <person name="Lindquist E."/>
            <person name="Ling A."/>
            <person name="Lombard V."/>
            <person name="Lucas S."/>
            <person name="Lundell T."/>
            <person name="Martin R."/>
            <person name="McLaughlin D.J."/>
            <person name="Morgenstern I."/>
            <person name="Morin E."/>
            <person name="Murat C."/>
            <person name="Nagy L.G."/>
            <person name="Nolan M."/>
            <person name="Ohm R.A."/>
            <person name="Patyshakuliyeva A."/>
            <person name="Rokas A."/>
            <person name="Ruiz-Duenas F.J."/>
            <person name="Sabat G."/>
            <person name="Salamov A."/>
            <person name="Samejima M."/>
            <person name="Schmutz J."/>
            <person name="Slot J.C."/>
            <person name="St John F."/>
            <person name="Stenlid J."/>
            <person name="Sun H."/>
            <person name="Sun S."/>
            <person name="Syed K."/>
            <person name="Tsang A."/>
            <person name="Wiebenga A."/>
            <person name="Young D."/>
            <person name="Pisabarro A."/>
            <person name="Eastwood D.C."/>
            <person name="Martin F."/>
            <person name="Cullen D."/>
            <person name="Grigoriev I.V."/>
            <person name="Hibbett D.S."/>
        </authorList>
    </citation>
    <scope>NUCLEOTIDE SEQUENCE [LARGE SCALE GENOMIC DNA]</scope>
    <source>
        <strain evidence="6">TFB10046</strain>
    </source>
</reference>
<evidence type="ECO:0000313" key="5">
    <source>
        <dbReference type="EMBL" id="EJD36945.1"/>
    </source>
</evidence>
<organism evidence="5 6">
    <name type="scientific">Auricularia subglabra (strain TFB-10046 / SS5)</name>
    <name type="common">White-rot fungus</name>
    <name type="synonym">Auricularia delicata (strain TFB10046)</name>
    <dbReference type="NCBI Taxonomy" id="717982"/>
    <lineage>
        <taxon>Eukaryota</taxon>
        <taxon>Fungi</taxon>
        <taxon>Dikarya</taxon>
        <taxon>Basidiomycota</taxon>
        <taxon>Agaricomycotina</taxon>
        <taxon>Agaricomycetes</taxon>
        <taxon>Auriculariales</taxon>
        <taxon>Auriculariaceae</taxon>
        <taxon>Auricularia</taxon>
    </lineage>
</organism>
<dbReference type="eggNOG" id="KOG1209">
    <property type="taxonomic scope" value="Eukaryota"/>
</dbReference>
<dbReference type="GO" id="GO:0005811">
    <property type="term" value="C:lipid droplet"/>
    <property type="evidence" value="ECO:0007669"/>
    <property type="project" value="TreeGrafter"/>
</dbReference>
<comment type="similarity">
    <text evidence="1 4">Belongs to the short-chain dehydrogenases/reductases (SDR) family.</text>
</comment>
<dbReference type="Gene3D" id="3.40.50.720">
    <property type="entry name" value="NAD(P)-binding Rossmann-like Domain"/>
    <property type="match status" value="1"/>
</dbReference>
<dbReference type="AlphaFoldDB" id="J0WTN8"/>
<dbReference type="InParanoid" id="J0WTN8"/>
<dbReference type="InterPro" id="IPR036291">
    <property type="entry name" value="NAD(P)-bd_dom_sf"/>
</dbReference>
<gene>
    <name evidence="5" type="ORF">AURDEDRAFT_188231</name>
</gene>
<protein>
    <submittedName>
        <fullName evidence="5">NAD(P)-binding protein</fullName>
    </submittedName>
</protein>
<dbReference type="PRINTS" id="PR00080">
    <property type="entry name" value="SDRFAMILY"/>
</dbReference>
<dbReference type="OrthoDB" id="2102561at2759"/>